<dbReference type="CDD" id="cd06532">
    <property type="entry name" value="Glyco_transf_25"/>
    <property type="match status" value="1"/>
</dbReference>
<keyword evidence="2" id="KW-0328">Glycosyltransferase</keyword>
<accession>A0A837G353</accession>
<dbReference type="Pfam" id="PF01755">
    <property type="entry name" value="Glyco_transf_25"/>
    <property type="match status" value="1"/>
</dbReference>
<dbReference type="RefSeq" id="WP_045986811.1">
    <property type="nucleotide sequence ID" value="NZ_CP063051.1"/>
</dbReference>
<gene>
    <name evidence="2" type="ORF">TW71_17835</name>
</gene>
<reference evidence="2" key="1">
    <citation type="journal article" date="2015" name="BMC Genomics">
        <title>Genome mining reveals unlocked bioactive potential of marine Gram-negative bacteria.</title>
        <authorList>
            <person name="Machado H."/>
            <person name="Sonnenschein E.C."/>
            <person name="Melchiorsen J."/>
            <person name="Gram L."/>
        </authorList>
    </citation>
    <scope>NUCLEOTIDE SEQUENCE</scope>
    <source>
        <strain evidence="2">S2052</strain>
    </source>
</reference>
<protein>
    <submittedName>
        <fullName evidence="2">Beta-1,4-galactosyltransferase</fullName>
    </submittedName>
</protein>
<comment type="caution">
    <text evidence="2">The sequence shown here is derived from an EMBL/GenBank/DDBJ whole genome shotgun (WGS) entry which is preliminary data.</text>
</comment>
<dbReference type="GO" id="GO:0016757">
    <property type="term" value="F:glycosyltransferase activity"/>
    <property type="evidence" value="ECO:0007669"/>
    <property type="project" value="UniProtKB-KW"/>
</dbReference>
<evidence type="ECO:0000259" key="1">
    <source>
        <dbReference type="Pfam" id="PF01755"/>
    </source>
</evidence>
<dbReference type="AlphaFoldDB" id="A0A837G353"/>
<keyword evidence="2" id="KW-0808">Transferase</keyword>
<name>A0A837G353_9VIBR</name>
<organism evidence="2">
    <name type="scientific">Vibrio coralliilyticus</name>
    <dbReference type="NCBI Taxonomy" id="190893"/>
    <lineage>
        <taxon>Bacteria</taxon>
        <taxon>Pseudomonadati</taxon>
        <taxon>Pseudomonadota</taxon>
        <taxon>Gammaproteobacteria</taxon>
        <taxon>Vibrionales</taxon>
        <taxon>Vibrionaceae</taxon>
        <taxon>Vibrio</taxon>
    </lineage>
</organism>
<evidence type="ECO:0000313" key="2">
    <source>
        <dbReference type="EMBL" id="KJY69670.1"/>
    </source>
</evidence>
<dbReference type="InterPro" id="IPR002654">
    <property type="entry name" value="Glyco_trans_25"/>
</dbReference>
<dbReference type="EMBL" id="JXXR01000019">
    <property type="protein sequence ID" value="KJY69670.1"/>
    <property type="molecule type" value="Genomic_DNA"/>
</dbReference>
<proteinExistence type="predicted"/>
<feature type="domain" description="Glycosyl transferase family 25" evidence="1">
    <location>
        <begin position="2"/>
        <end position="175"/>
    </location>
</feature>
<sequence>MKIFVVSLIDSVNRRERISDVLEGMSIPFEFFNAVDGRKGLPEDLANLPDDQHRRVFRSRPLTPGERGCYASHYRLWQKCIEINEPIVIIEDDCLPTQYMKSSLTTLEQMHSKGYEYIRVEPQDGKATFLEEINGSQSVFWHDNRGGTRGYSISPEGAKKLLDNRKRWLCAVDNHIGESYRTGLKCVGIIPYLVLDPADMGTTIQSNEPKLKTPIYFKVTREIYRAYCFTRLSLWNIKNNKL</sequence>